<keyword evidence="2" id="KW-1185">Reference proteome</keyword>
<evidence type="ECO:0000313" key="1">
    <source>
        <dbReference type="EMBL" id="MEJ2863069.1"/>
    </source>
</evidence>
<accession>A0ABU8M858</accession>
<gene>
    <name evidence="1" type="ORF">WCD58_18010</name>
</gene>
<organism evidence="1 2">
    <name type="scientific">Actinomycetospora flava</name>
    <dbReference type="NCBI Taxonomy" id="3129232"/>
    <lineage>
        <taxon>Bacteria</taxon>
        <taxon>Bacillati</taxon>
        <taxon>Actinomycetota</taxon>
        <taxon>Actinomycetes</taxon>
        <taxon>Pseudonocardiales</taxon>
        <taxon>Pseudonocardiaceae</taxon>
        <taxon>Actinomycetospora</taxon>
    </lineage>
</organism>
<reference evidence="1 2" key="1">
    <citation type="submission" date="2024-03" db="EMBL/GenBank/DDBJ databases">
        <title>Actinomycetospora sp. OC33-EN07, a novel actinomycete isolated from wild orchid (Aerides multiflora).</title>
        <authorList>
            <person name="Suriyachadkun C."/>
        </authorList>
    </citation>
    <scope>NUCLEOTIDE SEQUENCE [LARGE SCALE GENOMIC DNA]</scope>
    <source>
        <strain evidence="1 2">OC33-EN07</strain>
    </source>
</reference>
<comment type="caution">
    <text evidence="1">The sequence shown here is derived from an EMBL/GenBank/DDBJ whole genome shotgun (WGS) entry which is preliminary data.</text>
</comment>
<dbReference type="EMBL" id="JBBEGM010000007">
    <property type="protein sequence ID" value="MEJ2863069.1"/>
    <property type="molecule type" value="Genomic_DNA"/>
</dbReference>
<dbReference type="Proteomes" id="UP001369736">
    <property type="component" value="Unassembled WGS sequence"/>
</dbReference>
<sequence length="44" mass="5088">MHRVTGYTDDGRPVRVVRNVLPGDRHLIAFERTRPTKLTKEGEL</sequence>
<proteinExistence type="predicted"/>
<name>A0ABU8M858_9PSEU</name>
<dbReference type="RefSeq" id="WP_337704430.1">
    <property type="nucleotide sequence ID" value="NZ_JBBEGM010000007.1"/>
</dbReference>
<evidence type="ECO:0000313" key="2">
    <source>
        <dbReference type="Proteomes" id="UP001369736"/>
    </source>
</evidence>
<evidence type="ECO:0008006" key="3">
    <source>
        <dbReference type="Google" id="ProtNLM"/>
    </source>
</evidence>
<protein>
    <recommendedName>
        <fullName evidence="3">YD repeat-containing protein</fullName>
    </recommendedName>
</protein>